<accession>A0A7C5NVD5</accession>
<evidence type="ECO:0000313" key="2">
    <source>
        <dbReference type="EMBL" id="HHI00784.1"/>
    </source>
</evidence>
<dbReference type="PROSITE" id="PS00028">
    <property type="entry name" value="ZINC_FINGER_C2H2_1"/>
    <property type="match status" value="1"/>
</dbReference>
<dbReference type="Proteomes" id="UP000886217">
    <property type="component" value="Unassembled WGS sequence"/>
</dbReference>
<dbReference type="InterPro" id="IPR036236">
    <property type="entry name" value="Znf_C2H2_sf"/>
</dbReference>
<dbReference type="SUPFAM" id="SSF57667">
    <property type="entry name" value="beta-beta-alpha zinc fingers"/>
    <property type="match status" value="1"/>
</dbReference>
<dbReference type="InterPro" id="IPR013087">
    <property type="entry name" value="Znf_C2H2_type"/>
</dbReference>
<dbReference type="AlphaFoldDB" id="A0A7C5NVD5"/>
<reference evidence="2" key="1">
    <citation type="journal article" date="2020" name="mSystems">
        <title>Genome- and Community-Level Interaction Insights into Carbon Utilization and Element Cycling Functions of Hydrothermarchaeota in Hydrothermal Sediment.</title>
        <authorList>
            <person name="Zhou Z."/>
            <person name="Liu Y."/>
            <person name="Xu W."/>
            <person name="Pan J."/>
            <person name="Luo Z.H."/>
            <person name="Li M."/>
        </authorList>
    </citation>
    <scope>NUCLEOTIDE SEQUENCE [LARGE SCALE GENOMIC DNA]</scope>
    <source>
        <strain evidence="2">HyVt-93</strain>
    </source>
</reference>
<feature type="domain" description="C2H2-type" evidence="1">
    <location>
        <begin position="18"/>
        <end position="41"/>
    </location>
</feature>
<evidence type="ECO:0000259" key="1">
    <source>
        <dbReference type="PROSITE" id="PS50157"/>
    </source>
</evidence>
<sequence>MAVLKAIKIKDRDGEIFFRCPRCGMLFKKSRDYIRHINKSHGHLFRKA</sequence>
<protein>
    <submittedName>
        <fullName evidence="2">Nucleotide-binding protein</fullName>
    </submittedName>
</protein>
<comment type="caution">
    <text evidence="2">The sequence shown here is derived from an EMBL/GenBank/DDBJ whole genome shotgun (WGS) entry which is preliminary data.</text>
</comment>
<name>A0A7C5NVD5_THELI</name>
<dbReference type="EMBL" id="DRTU01000204">
    <property type="protein sequence ID" value="HHI00784.1"/>
    <property type="molecule type" value="Genomic_DNA"/>
</dbReference>
<proteinExistence type="predicted"/>
<organism evidence="2">
    <name type="scientific">Thermococcus litoralis</name>
    <dbReference type="NCBI Taxonomy" id="2265"/>
    <lineage>
        <taxon>Archaea</taxon>
        <taxon>Methanobacteriati</taxon>
        <taxon>Methanobacteriota</taxon>
        <taxon>Thermococci</taxon>
        <taxon>Thermococcales</taxon>
        <taxon>Thermococcaceae</taxon>
        <taxon>Thermococcus</taxon>
    </lineage>
</organism>
<dbReference type="PROSITE" id="PS50157">
    <property type="entry name" value="ZINC_FINGER_C2H2_2"/>
    <property type="match status" value="1"/>
</dbReference>
<gene>
    <name evidence="2" type="ORF">ENL40_04860</name>
</gene>